<name>A0A4Y6UUZ6_SACBS</name>
<evidence type="ECO:0000256" key="3">
    <source>
        <dbReference type="ARBA" id="ARBA00022629"/>
    </source>
</evidence>
<protein>
    <submittedName>
        <fullName evidence="4">ROK family protein</fullName>
    </submittedName>
</protein>
<dbReference type="CDD" id="cd23763">
    <property type="entry name" value="ASKHA_ATPase_ROK"/>
    <property type="match status" value="1"/>
</dbReference>
<dbReference type="InterPro" id="IPR043129">
    <property type="entry name" value="ATPase_NBD"/>
</dbReference>
<dbReference type="RefSeq" id="WP_141446212.1">
    <property type="nucleotide sequence ID" value="NZ_CP041217.1"/>
</dbReference>
<dbReference type="PANTHER" id="PTHR18964:SF149">
    <property type="entry name" value="BIFUNCTIONAL UDP-N-ACETYLGLUCOSAMINE 2-EPIMERASE_N-ACETYLMANNOSAMINE KINASE"/>
    <property type="match status" value="1"/>
</dbReference>
<sequence>MQPAAHSSIKVKKMNEEAVRQALRNAGSGTKTQIAQITGLSIATCGTLLGEMLESGEALEDEPEQSSGGRRARRYVYNADHTHAACICAMYEKEKPTLLYAVADSFGRILERRAEEVDALDEAAIDTLIGALLSRYAQIKAVGIGIPGLVHEGVINICDAAELIGVPLGQRIEQKYGVKVTVENDMNLTVYGLYGQQPWAEPETAAAMIFVPGCFPGAGLMIDGRIHRGASRFAGEVSFLPFGMSRDEQFERLNVKETFVPLAAHAVASLAAIVNPRLIALMGDQVDAADMPAIRELCLTVIPAEHMPELTFVKTPEEPYMQGLIAMTLESLSYSFKLVENKH</sequence>
<dbReference type="Pfam" id="PF00480">
    <property type="entry name" value="ROK"/>
    <property type="match status" value="1"/>
</dbReference>
<dbReference type="Gene3D" id="3.30.420.40">
    <property type="match status" value="2"/>
</dbReference>
<organism evidence="4 5">
    <name type="scientific">Saccharibacillus brassicae</name>
    <dbReference type="NCBI Taxonomy" id="2583377"/>
    <lineage>
        <taxon>Bacteria</taxon>
        <taxon>Bacillati</taxon>
        <taxon>Bacillota</taxon>
        <taxon>Bacilli</taxon>
        <taxon>Bacillales</taxon>
        <taxon>Paenibacillaceae</taxon>
        <taxon>Saccharibacillus</taxon>
    </lineage>
</organism>
<dbReference type="KEGG" id="saca:FFV09_02450"/>
<evidence type="ECO:0000256" key="1">
    <source>
        <dbReference type="ARBA" id="ARBA00002486"/>
    </source>
</evidence>
<dbReference type="InterPro" id="IPR000600">
    <property type="entry name" value="ROK"/>
</dbReference>
<dbReference type="SUPFAM" id="SSF53067">
    <property type="entry name" value="Actin-like ATPase domain"/>
    <property type="match status" value="1"/>
</dbReference>
<dbReference type="GO" id="GO:0042732">
    <property type="term" value="P:D-xylose metabolic process"/>
    <property type="evidence" value="ECO:0007669"/>
    <property type="project" value="UniProtKB-KW"/>
</dbReference>
<evidence type="ECO:0000256" key="2">
    <source>
        <dbReference type="ARBA" id="ARBA00006479"/>
    </source>
</evidence>
<keyword evidence="3" id="KW-0859">Xylose metabolism</keyword>
<dbReference type="InterPro" id="IPR036388">
    <property type="entry name" value="WH-like_DNA-bd_sf"/>
</dbReference>
<reference evidence="4 5" key="1">
    <citation type="submission" date="2019-06" db="EMBL/GenBank/DDBJ databases">
        <title>Saccharibacillus brassicae sp. nov., an endophytic bacterium isolated from Chinese cabbage seeds (Brassica pekinensis).</title>
        <authorList>
            <person name="Jiang L."/>
            <person name="Lee J."/>
            <person name="Kim S.W."/>
        </authorList>
    </citation>
    <scope>NUCLEOTIDE SEQUENCE [LARGE SCALE GENOMIC DNA]</scope>
    <source>
        <strain evidence="5">KCTC 43072 / ATSA2</strain>
    </source>
</reference>
<keyword evidence="3" id="KW-0119">Carbohydrate metabolism</keyword>
<evidence type="ECO:0000313" key="4">
    <source>
        <dbReference type="EMBL" id="QDH19825.1"/>
    </source>
</evidence>
<comment type="function">
    <text evidence="1">Transcriptional repressor of xylose-utilizing enzymes.</text>
</comment>
<comment type="similarity">
    <text evidence="2">Belongs to the ROK (NagC/XylR) family.</text>
</comment>
<evidence type="ECO:0000313" key="5">
    <source>
        <dbReference type="Proteomes" id="UP000316968"/>
    </source>
</evidence>
<accession>A0A4Y6UUZ6</accession>
<dbReference type="OrthoDB" id="6501901at2"/>
<dbReference type="Proteomes" id="UP000316968">
    <property type="component" value="Chromosome"/>
</dbReference>
<gene>
    <name evidence="4" type="ORF">FFV09_02450</name>
</gene>
<dbReference type="Gene3D" id="1.10.10.10">
    <property type="entry name" value="Winged helix-like DNA-binding domain superfamily/Winged helix DNA-binding domain"/>
    <property type="match status" value="1"/>
</dbReference>
<keyword evidence="5" id="KW-1185">Reference proteome</keyword>
<dbReference type="InterPro" id="IPR036390">
    <property type="entry name" value="WH_DNA-bd_sf"/>
</dbReference>
<dbReference type="EMBL" id="CP041217">
    <property type="protein sequence ID" value="QDH19825.1"/>
    <property type="molecule type" value="Genomic_DNA"/>
</dbReference>
<dbReference type="PANTHER" id="PTHR18964">
    <property type="entry name" value="ROK (REPRESSOR, ORF, KINASE) FAMILY"/>
    <property type="match status" value="1"/>
</dbReference>
<proteinExistence type="inferred from homology"/>
<dbReference type="AlphaFoldDB" id="A0A4Y6UUZ6"/>
<dbReference type="SUPFAM" id="SSF46785">
    <property type="entry name" value="Winged helix' DNA-binding domain"/>
    <property type="match status" value="1"/>
</dbReference>